<dbReference type="Proteomes" id="UP000034350">
    <property type="component" value="Unassembled WGS sequence"/>
</dbReference>
<feature type="non-terminal residue" evidence="1">
    <location>
        <position position="70"/>
    </location>
</feature>
<evidence type="ECO:0000313" key="1">
    <source>
        <dbReference type="EMBL" id="KKO73693.1"/>
    </source>
</evidence>
<organism evidence="1 2">
    <name type="scientific">Vairimorpha ceranae</name>
    <dbReference type="NCBI Taxonomy" id="40302"/>
    <lineage>
        <taxon>Eukaryota</taxon>
        <taxon>Fungi</taxon>
        <taxon>Fungi incertae sedis</taxon>
        <taxon>Microsporidia</taxon>
        <taxon>Nosematidae</taxon>
        <taxon>Vairimorpha</taxon>
    </lineage>
</organism>
<proteinExistence type="predicted"/>
<dbReference type="EMBL" id="JPQZ01000300">
    <property type="protein sequence ID" value="KKO73693.1"/>
    <property type="molecule type" value="Genomic_DNA"/>
</dbReference>
<dbReference type="AlphaFoldDB" id="A0A0F9WKN6"/>
<name>A0A0F9WKN6_9MICR</name>
<dbReference type="OrthoDB" id="2200446at2759"/>
<keyword evidence="2" id="KW-1185">Reference proteome</keyword>
<sequence length="70" mass="8340">MKGYGKTNESKQRSLQSEYFDTQNNNLDTEMYLKDKIKHVYADGSTPRVCYKKDRELQYSLNKLKILSER</sequence>
<comment type="caution">
    <text evidence="1">The sequence shown here is derived from an EMBL/GenBank/DDBJ whole genome shotgun (WGS) entry which is preliminary data.</text>
</comment>
<dbReference type="GeneID" id="36319922"/>
<dbReference type="RefSeq" id="XP_024329435.1">
    <property type="nucleotide sequence ID" value="XM_024474991.1"/>
</dbReference>
<gene>
    <name evidence="1" type="ORF">AAJ76_300000212</name>
</gene>
<dbReference type="VEuPathDB" id="MicrosporidiaDB:AAJ76_300000212"/>
<protein>
    <submittedName>
        <fullName evidence="1">Uncharacterized protein</fullName>
    </submittedName>
</protein>
<evidence type="ECO:0000313" key="2">
    <source>
        <dbReference type="Proteomes" id="UP000034350"/>
    </source>
</evidence>
<accession>A0A0F9WKN6</accession>
<reference evidence="1 2" key="1">
    <citation type="journal article" date="2015" name="Environ. Microbiol.">
        <title>Genome analyses suggest the presence of polyploidy and recent human-driven expansions in eight global populations of the honeybee pathogen Nosema ceranae.</title>
        <authorList>
            <person name="Pelin A."/>
            <person name="Selman M."/>
            <person name="Aris-Brosou S."/>
            <person name="Farinelli L."/>
            <person name="Corradi N."/>
        </authorList>
    </citation>
    <scope>NUCLEOTIDE SEQUENCE [LARGE SCALE GENOMIC DNA]</scope>
    <source>
        <strain evidence="1 2">PA08 1199</strain>
    </source>
</reference>